<feature type="domain" description="PIN" evidence="1">
    <location>
        <begin position="1"/>
        <end position="125"/>
    </location>
</feature>
<feature type="non-terminal residue" evidence="2">
    <location>
        <position position="1"/>
    </location>
</feature>
<dbReference type="SUPFAM" id="SSF88723">
    <property type="entry name" value="PIN domain-like"/>
    <property type="match status" value="1"/>
</dbReference>
<reference evidence="2 3" key="1">
    <citation type="journal article" date="2019" name="Nat. Microbiol.">
        <title>Mediterranean grassland soil C-N compound turnover is dependent on rainfall and depth, and is mediated by genomically divergent microorganisms.</title>
        <authorList>
            <person name="Diamond S."/>
            <person name="Andeer P.F."/>
            <person name="Li Z."/>
            <person name="Crits-Christoph A."/>
            <person name="Burstein D."/>
            <person name="Anantharaman K."/>
            <person name="Lane K.R."/>
            <person name="Thomas B.C."/>
            <person name="Pan C."/>
            <person name="Northen T.R."/>
            <person name="Banfield J.F."/>
        </authorList>
    </citation>
    <scope>NUCLEOTIDE SEQUENCE [LARGE SCALE GENOMIC DNA]</scope>
    <source>
        <strain evidence="2">WS_8</strain>
    </source>
</reference>
<dbReference type="InterPro" id="IPR002716">
    <property type="entry name" value="PIN_dom"/>
</dbReference>
<dbReference type="InterPro" id="IPR029060">
    <property type="entry name" value="PIN-like_dom_sf"/>
</dbReference>
<sequence length="136" mass="15057">SALVPLIVGERATPWARKLLRSDPASIVWALSEVEVRSALSRRMRERTLSRRTFDDARRRAERLFAALSHIVALEHVSHRAMRLLDLHDLRAADALQLAAALVASGERPQTVAFATLDQRLATAARAEGFPVDITA</sequence>
<evidence type="ECO:0000313" key="2">
    <source>
        <dbReference type="EMBL" id="TMQ67331.1"/>
    </source>
</evidence>
<comment type="caution">
    <text evidence="2">The sequence shown here is derived from an EMBL/GenBank/DDBJ whole genome shotgun (WGS) entry which is preliminary data.</text>
</comment>
<name>A0A538TUP6_UNCEI</name>
<evidence type="ECO:0000259" key="1">
    <source>
        <dbReference type="Pfam" id="PF01850"/>
    </source>
</evidence>
<evidence type="ECO:0000313" key="3">
    <source>
        <dbReference type="Proteomes" id="UP000316609"/>
    </source>
</evidence>
<dbReference type="AlphaFoldDB" id="A0A538TUP6"/>
<dbReference type="Proteomes" id="UP000316609">
    <property type="component" value="Unassembled WGS sequence"/>
</dbReference>
<dbReference type="Gene3D" id="3.40.50.1010">
    <property type="entry name" value="5'-nuclease"/>
    <property type="match status" value="1"/>
</dbReference>
<proteinExistence type="predicted"/>
<dbReference type="CDD" id="cd09874">
    <property type="entry name" value="PIN_MT3492-like"/>
    <property type="match status" value="1"/>
</dbReference>
<protein>
    <submittedName>
        <fullName evidence="2">Type II toxin-antitoxin system VapC family toxin</fullName>
    </submittedName>
</protein>
<organism evidence="2 3">
    <name type="scientific">Eiseniibacteriota bacterium</name>
    <dbReference type="NCBI Taxonomy" id="2212470"/>
    <lineage>
        <taxon>Bacteria</taxon>
        <taxon>Candidatus Eiseniibacteriota</taxon>
    </lineage>
</organism>
<accession>A0A538TUP6</accession>
<dbReference type="Pfam" id="PF01850">
    <property type="entry name" value="PIN"/>
    <property type="match status" value="1"/>
</dbReference>
<gene>
    <name evidence="2" type="ORF">E6K78_05180</name>
</gene>
<dbReference type="EMBL" id="VBOY01000042">
    <property type="protein sequence ID" value="TMQ67331.1"/>
    <property type="molecule type" value="Genomic_DNA"/>
</dbReference>